<accession>A0ABP0FPN2</accession>
<sequence length="420" mass="48530">MLGLLTFQVTYYVVFFKPKEDTPYPALQRLVTNVDAFLWSRFDISTLTEDLSDWTDSDAVSGFEPVSPLPEVDISPKDFCPLLPPELQGELFVQFDPEFPPAYDVIAKANKHLSFGGRYKPPQCSPRYKLAIIVPYRDREKQLFWFLSHIHPILQRQMLEYAIYVVNQAPGALFNRGKLMNVGFAEASKRDRYDCYVFHDVDLLAENDMCLYHCPEFAEEARSNPKHLSVSVDKFKYEALHYELGLCSPVPYQASEMQVFGGVAIFTEDQFISVNGFSNSYWGWGAEDDDLFLRTWRKGYKIDRSHMNECSFHMLPHDQETKNPKSPMRYVLLKQSLLRQNTDGLNSLKYRLLNKTEGLLYTNITVDIAKPSDKVFELMDLMKEEFGTESQFSCFEALVWMYNRLPTLEATKSKDKASGL</sequence>
<evidence type="ECO:0000256" key="10">
    <source>
        <dbReference type="ARBA" id="ARBA00023180"/>
    </source>
</evidence>
<feature type="domain" description="Galactosyltransferase N-terminal" evidence="13">
    <location>
        <begin position="80"/>
        <end position="215"/>
    </location>
</feature>
<dbReference type="InterPro" id="IPR029044">
    <property type="entry name" value="Nucleotide-diphossugar_trans"/>
</dbReference>
<keyword evidence="10 11" id="KW-0325">Glycoprotein</keyword>
<comment type="function">
    <text evidence="11">Catalyses the transfer of galactose onto proteins or lipids.</text>
</comment>
<evidence type="ECO:0000256" key="8">
    <source>
        <dbReference type="ARBA" id="ARBA00022989"/>
    </source>
</evidence>
<dbReference type="InterPro" id="IPR027791">
    <property type="entry name" value="Galactosyl_T_C"/>
</dbReference>
<dbReference type="EC" id="2.4.1.-" evidence="11"/>
<evidence type="ECO:0000256" key="7">
    <source>
        <dbReference type="ARBA" id="ARBA00022968"/>
    </source>
</evidence>
<keyword evidence="5 11" id="KW-0808">Transferase</keyword>
<dbReference type="PRINTS" id="PR02050">
    <property type="entry name" value="B14GALTRFASE"/>
</dbReference>
<proteinExistence type="inferred from homology"/>
<dbReference type="InterPro" id="IPR003859">
    <property type="entry name" value="Galactosyl_T"/>
</dbReference>
<comment type="pathway">
    <text evidence="2 11">Protein modification; protein glycosylation.</text>
</comment>
<evidence type="ECO:0000256" key="5">
    <source>
        <dbReference type="ARBA" id="ARBA00022679"/>
    </source>
</evidence>
<evidence type="ECO:0000256" key="1">
    <source>
        <dbReference type="ARBA" id="ARBA00004606"/>
    </source>
</evidence>
<comment type="caution">
    <text evidence="14">The sequence shown here is derived from an EMBL/GenBank/DDBJ whole genome shotgun (WGS) entry which is preliminary data.</text>
</comment>
<feature type="domain" description="Galactosyltransferase C-terminal" evidence="12">
    <location>
        <begin position="252"/>
        <end position="317"/>
    </location>
</feature>
<dbReference type="Proteomes" id="UP001642483">
    <property type="component" value="Unassembled WGS sequence"/>
</dbReference>
<reference evidence="14 15" key="1">
    <citation type="submission" date="2024-02" db="EMBL/GenBank/DDBJ databases">
        <authorList>
            <person name="Daric V."/>
            <person name="Darras S."/>
        </authorList>
    </citation>
    <scope>NUCLEOTIDE SEQUENCE [LARGE SCALE GENOMIC DNA]</scope>
</reference>
<gene>
    <name evidence="14" type="ORF">CVLEPA_LOCUS10682</name>
</gene>
<dbReference type="PANTHER" id="PTHR19300">
    <property type="entry name" value="BETA-1,4-GALACTOSYLTRANSFERASE"/>
    <property type="match status" value="1"/>
</dbReference>
<keyword evidence="8" id="KW-1133">Transmembrane helix</keyword>
<dbReference type="PANTHER" id="PTHR19300:SF61">
    <property type="entry name" value="BETA-1,4-N-ACETYLGALACTOSAMINYLTRANSFERASE"/>
    <property type="match status" value="1"/>
</dbReference>
<name>A0ABP0FPN2_CLALP</name>
<comment type="similarity">
    <text evidence="3 11">Belongs to the glycosyltransferase 7 family.</text>
</comment>
<comment type="subcellular location">
    <subcellularLocation>
        <location evidence="1">Membrane</location>
        <topology evidence="1">Single-pass type II membrane protein</topology>
    </subcellularLocation>
</comment>
<dbReference type="InterPro" id="IPR027995">
    <property type="entry name" value="Galactosyl_T_N"/>
</dbReference>
<evidence type="ECO:0000259" key="12">
    <source>
        <dbReference type="Pfam" id="PF02709"/>
    </source>
</evidence>
<evidence type="ECO:0000256" key="2">
    <source>
        <dbReference type="ARBA" id="ARBA00004922"/>
    </source>
</evidence>
<dbReference type="Gene3D" id="3.90.550.10">
    <property type="entry name" value="Spore Coat Polysaccharide Biosynthesis Protein SpsA, Chain A"/>
    <property type="match status" value="1"/>
</dbReference>
<evidence type="ECO:0000256" key="11">
    <source>
        <dbReference type="RuleBase" id="RU368121"/>
    </source>
</evidence>
<dbReference type="CDD" id="cd00899">
    <property type="entry name" value="b4GalT"/>
    <property type="match status" value="1"/>
</dbReference>
<evidence type="ECO:0000313" key="15">
    <source>
        <dbReference type="Proteomes" id="UP001642483"/>
    </source>
</evidence>
<evidence type="ECO:0000313" key="14">
    <source>
        <dbReference type="EMBL" id="CAK8680430.1"/>
    </source>
</evidence>
<keyword evidence="6" id="KW-0812">Transmembrane</keyword>
<evidence type="ECO:0000256" key="6">
    <source>
        <dbReference type="ARBA" id="ARBA00022692"/>
    </source>
</evidence>
<evidence type="ECO:0000256" key="4">
    <source>
        <dbReference type="ARBA" id="ARBA00022676"/>
    </source>
</evidence>
<evidence type="ECO:0000256" key="3">
    <source>
        <dbReference type="ARBA" id="ARBA00005735"/>
    </source>
</evidence>
<dbReference type="Pfam" id="PF13733">
    <property type="entry name" value="Glyco_transf_7N"/>
    <property type="match status" value="1"/>
</dbReference>
<evidence type="ECO:0000256" key="9">
    <source>
        <dbReference type="ARBA" id="ARBA00023136"/>
    </source>
</evidence>
<dbReference type="EMBL" id="CAWYQH010000068">
    <property type="protein sequence ID" value="CAK8680430.1"/>
    <property type="molecule type" value="Genomic_DNA"/>
</dbReference>
<dbReference type="SUPFAM" id="SSF53448">
    <property type="entry name" value="Nucleotide-diphospho-sugar transferases"/>
    <property type="match status" value="1"/>
</dbReference>
<evidence type="ECO:0000259" key="13">
    <source>
        <dbReference type="Pfam" id="PF13733"/>
    </source>
</evidence>
<protein>
    <recommendedName>
        <fullName evidence="11">Beta-1,4-galactosyltransferase</fullName>
        <ecNumber evidence="11">2.4.1.-</ecNumber>
    </recommendedName>
</protein>
<keyword evidence="7 11" id="KW-0735">Signal-anchor</keyword>
<keyword evidence="15" id="KW-1185">Reference proteome</keyword>
<keyword evidence="9" id="KW-0472">Membrane</keyword>
<dbReference type="Pfam" id="PF02709">
    <property type="entry name" value="Glyco_transf_7C"/>
    <property type="match status" value="1"/>
</dbReference>
<organism evidence="14 15">
    <name type="scientific">Clavelina lepadiformis</name>
    <name type="common">Light-bulb sea squirt</name>
    <name type="synonym">Ascidia lepadiformis</name>
    <dbReference type="NCBI Taxonomy" id="159417"/>
    <lineage>
        <taxon>Eukaryota</taxon>
        <taxon>Metazoa</taxon>
        <taxon>Chordata</taxon>
        <taxon>Tunicata</taxon>
        <taxon>Ascidiacea</taxon>
        <taxon>Aplousobranchia</taxon>
        <taxon>Clavelinidae</taxon>
        <taxon>Clavelina</taxon>
    </lineage>
</organism>
<keyword evidence="4 11" id="KW-0328">Glycosyltransferase</keyword>